<accession>A0A1J4JGQ8</accession>
<evidence type="ECO:0000256" key="6">
    <source>
        <dbReference type="ARBA" id="ARBA00022670"/>
    </source>
</evidence>
<evidence type="ECO:0000256" key="2">
    <source>
        <dbReference type="ARBA" id="ARBA00001947"/>
    </source>
</evidence>
<evidence type="ECO:0000256" key="9">
    <source>
        <dbReference type="ARBA" id="ARBA00022833"/>
    </source>
</evidence>
<evidence type="ECO:0000256" key="7">
    <source>
        <dbReference type="ARBA" id="ARBA00022723"/>
    </source>
</evidence>
<keyword evidence="5 11" id="KW-0031">Aminopeptidase</keyword>
<evidence type="ECO:0000256" key="4">
    <source>
        <dbReference type="ARBA" id="ARBA00011965"/>
    </source>
</evidence>
<dbReference type="PANTHER" id="PTHR28570:SF3">
    <property type="entry name" value="ASPARTYL AMINOPEPTIDASE"/>
    <property type="match status" value="1"/>
</dbReference>
<dbReference type="InterPro" id="IPR023358">
    <property type="entry name" value="Peptidase_M18_dom2"/>
</dbReference>
<keyword evidence="9 11" id="KW-0862">Zinc</keyword>
<dbReference type="EMBL" id="MLAK01001060">
    <property type="protein sequence ID" value="OHS98330.1"/>
    <property type="molecule type" value="Genomic_DNA"/>
</dbReference>
<dbReference type="SUPFAM" id="SSF101821">
    <property type="entry name" value="Aminopeptidase/glucanase lid domain"/>
    <property type="match status" value="1"/>
</dbReference>
<dbReference type="PRINTS" id="PR00932">
    <property type="entry name" value="AMINO1PTASE"/>
</dbReference>
<evidence type="ECO:0000313" key="13">
    <source>
        <dbReference type="Proteomes" id="UP000179807"/>
    </source>
</evidence>
<dbReference type="GO" id="GO:0005737">
    <property type="term" value="C:cytoplasm"/>
    <property type="evidence" value="ECO:0007669"/>
    <property type="project" value="UniProtKB-ARBA"/>
</dbReference>
<proteinExistence type="inferred from homology"/>
<comment type="caution">
    <text evidence="12">The sequence shown here is derived from an EMBL/GenBank/DDBJ whole genome shotgun (WGS) entry which is preliminary data.</text>
</comment>
<dbReference type="RefSeq" id="XP_068351467.1">
    <property type="nucleotide sequence ID" value="XM_068494562.1"/>
</dbReference>
<dbReference type="OrthoDB" id="9880441at2759"/>
<keyword evidence="6 11" id="KW-0645">Protease</keyword>
<evidence type="ECO:0000313" key="12">
    <source>
        <dbReference type="EMBL" id="OHS98330.1"/>
    </source>
</evidence>
<evidence type="ECO:0000256" key="1">
    <source>
        <dbReference type="ARBA" id="ARBA00001335"/>
    </source>
</evidence>
<dbReference type="GO" id="GO:0006508">
    <property type="term" value="P:proteolysis"/>
    <property type="evidence" value="ECO:0007669"/>
    <property type="project" value="UniProtKB-KW"/>
</dbReference>
<dbReference type="SUPFAM" id="SSF53187">
    <property type="entry name" value="Zn-dependent exopeptidases"/>
    <property type="match status" value="1"/>
</dbReference>
<keyword evidence="7 11" id="KW-0479">Metal-binding</keyword>
<keyword evidence="8 11" id="KW-0378">Hydrolase</keyword>
<evidence type="ECO:0000256" key="11">
    <source>
        <dbReference type="RuleBase" id="RU004386"/>
    </source>
</evidence>
<dbReference type="EC" id="3.4.11.21" evidence="4"/>
<dbReference type="VEuPathDB" id="TrichDB:TRFO_08899"/>
<evidence type="ECO:0000256" key="10">
    <source>
        <dbReference type="ARBA" id="ARBA00023049"/>
    </source>
</evidence>
<dbReference type="InterPro" id="IPR001948">
    <property type="entry name" value="Peptidase_M18"/>
</dbReference>
<comment type="catalytic activity">
    <reaction evidence="1">
        <text>Release of an N-terminal aspartate or glutamate from a peptide, with a preference for aspartate.</text>
        <dbReference type="EC" id="3.4.11.21"/>
    </reaction>
</comment>
<dbReference type="Proteomes" id="UP000179807">
    <property type="component" value="Unassembled WGS sequence"/>
</dbReference>
<dbReference type="GO" id="GO:0008237">
    <property type="term" value="F:metallopeptidase activity"/>
    <property type="evidence" value="ECO:0007669"/>
    <property type="project" value="UniProtKB-KW"/>
</dbReference>
<reference evidence="12" key="1">
    <citation type="submission" date="2016-10" db="EMBL/GenBank/DDBJ databases">
        <authorList>
            <person name="Benchimol M."/>
            <person name="Almeida L.G."/>
            <person name="Vasconcelos A.T."/>
            <person name="Perreira-Neves A."/>
            <person name="Rosa I.A."/>
            <person name="Tasca T."/>
            <person name="Bogo M.R."/>
            <person name="de Souza W."/>
        </authorList>
    </citation>
    <scope>NUCLEOTIDE SEQUENCE [LARGE SCALE GENOMIC DNA]</scope>
    <source>
        <strain evidence="12">K</strain>
    </source>
</reference>
<comment type="similarity">
    <text evidence="3 11">Belongs to the peptidase M18 family.</text>
</comment>
<protein>
    <recommendedName>
        <fullName evidence="4">aspartyl aminopeptidase</fullName>
        <ecNumber evidence="4">3.4.11.21</ecNumber>
    </recommendedName>
</protein>
<sequence>MTSKDNYHANKNPYYFIDQARKSLLRHGYVELLESDANWDQSIDRFFVVRMNRSIIAVKKHNTEKAIIVATHNDSPCLKLKPNTKLSRFGYSQVRVAPYGKIYNHAWYDRELRYIGQIVTKNNDDPDKFDNHIFITGAATTIIPSLASHLGGNSTSFNAELHIPAIDNLKVPLSKVNGNQSGQFMRDLASLSGCNEEDIIDWDISLIPSEPSRKVGTSKEMTSGYAMDILSSAIPALSSFIQTKKPLHGMKVLAVFDGSQIESNTRYGAKSDFLKTVLTRIGADETTWANSVLLNLRNYSANNPNTQKDEDESNLYDMQPCNGVYIQSNDRSCTDLNLTAMLTFLAKSENIPVKTFQSCFSFRPSIAQDIQTQINIQSAIAGIPIIGLGSPRELVFNEDVTAMMNFVNAFYEKIGKMEVTEAET</sequence>
<gene>
    <name evidence="12" type="ORF">TRFO_08899</name>
</gene>
<dbReference type="Gene3D" id="3.40.630.10">
    <property type="entry name" value="Zn peptidases"/>
    <property type="match status" value="1"/>
</dbReference>
<evidence type="ECO:0000256" key="5">
    <source>
        <dbReference type="ARBA" id="ARBA00022438"/>
    </source>
</evidence>
<organism evidence="12 13">
    <name type="scientific">Tritrichomonas foetus</name>
    <dbReference type="NCBI Taxonomy" id="1144522"/>
    <lineage>
        <taxon>Eukaryota</taxon>
        <taxon>Metamonada</taxon>
        <taxon>Parabasalia</taxon>
        <taxon>Tritrichomonadida</taxon>
        <taxon>Tritrichomonadidae</taxon>
        <taxon>Tritrichomonas</taxon>
    </lineage>
</organism>
<evidence type="ECO:0000256" key="8">
    <source>
        <dbReference type="ARBA" id="ARBA00022801"/>
    </source>
</evidence>
<keyword evidence="13" id="KW-1185">Reference proteome</keyword>
<comment type="cofactor">
    <cofactor evidence="2">
        <name>Zn(2+)</name>
        <dbReference type="ChEBI" id="CHEBI:29105"/>
    </cofactor>
</comment>
<keyword evidence="10 11" id="KW-0482">Metalloprotease</keyword>
<dbReference type="PANTHER" id="PTHR28570">
    <property type="entry name" value="ASPARTYL AMINOPEPTIDASE"/>
    <property type="match status" value="1"/>
</dbReference>
<dbReference type="AlphaFoldDB" id="A0A1J4JGQ8"/>
<evidence type="ECO:0000256" key="3">
    <source>
        <dbReference type="ARBA" id="ARBA00008290"/>
    </source>
</evidence>
<dbReference type="GeneID" id="94829266"/>
<dbReference type="GO" id="GO:0004177">
    <property type="term" value="F:aminopeptidase activity"/>
    <property type="evidence" value="ECO:0007669"/>
    <property type="project" value="UniProtKB-KW"/>
</dbReference>
<dbReference type="GO" id="GO:0008270">
    <property type="term" value="F:zinc ion binding"/>
    <property type="evidence" value="ECO:0007669"/>
    <property type="project" value="InterPro"/>
</dbReference>
<dbReference type="Pfam" id="PF02127">
    <property type="entry name" value="Peptidase_M18"/>
    <property type="match status" value="1"/>
</dbReference>
<name>A0A1J4JGQ8_9EUKA</name>
<dbReference type="Gene3D" id="2.30.250.10">
    <property type="entry name" value="Aminopeptidase i, Domain 2"/>
    <property type="match status" value="1"/>
</dbReference>